<comment type="caution">
    <text evidence="11">The sequence shown here is derived from an EMBL/GenBank/DDBJ whole genome shotgun (WGS) entry which is preliminary data.</text>
</comment>
<comment type="catalytic activity">
    <reaction evidence="9">
        <text>L-serine + acetyl-CoA = O-acetyl-L-serine + CoA</text>
        <dbReference type="Rhea" id="RHEA:24560"/>
        <dbReference type="ChEBI" id="CHEBI:33384"/>
        <dbReference type="ChEBI" id="CHEBI:57287"/>
        <dbReference type="ChEBI" id="CHEBI:57288"/>
        <dbReference type="ChEBI" id="CHEBI:58340"/>
        <dbReference type="EC" id="2.3.1.30"/>
    </reaction>
</comment>
<keyword evidence="8" id="KW-0012">Acyltransferase</keyword>
<evidence type="ECO:0000256" key="6">
    <source>
        <dbReference type="ARBA" id="ARBA00022679"/>
    </source>
</evidence>
<keyword evidence="12" id="KW-1185">Reference proteome</keyword>
<dbReference type="Pfam" id="PF00132">
    <property type="entry name" value="Hexapep"/>
    <property type="match status" value="1"/>
</dbReference>
<accession>A0ABN2IU76</accession>
<comment type="similarity">
    <text evidence="2">Belongs to the transferase hexapeptide repeat family.</text>
</comment>
<dbReference type="SMART" id="SM00971">
    <property type="entry name" value="SATase_N"/>
    <property type="match status" value="1"/>
</dbReference>
<dbReference type="CDD" id="cd03354">
    <property type="entry name" value="LbH_SAT"/>
    <property type="match status" value="1"/>
</dbReference>
<dbReference type="EMBL" id="BAAAQG010000010">
    <property type="protein sequence ID" value="GAA1711842.1"/>
    <property type="molecule type" value="Genomic_DNA"/>
</dbReference>
<evidence type="ECO:0000256" key="2">
    <source>
        <dbReference type="ARBA" id="ARBA00007274"/>
    </source>
</evidence>
<reference evidence="12" key="1">
    <citation type="journal article" date="2019" name="Int. J. Syst. Evol. Microbiol.">
        <title>The Global Catalogue of Microorganisms (GCM) 10K type strain sequencing project: providing services to taxonomists for standard genome sequencing and annotation.</title>
        <authorList>
            <consortium name="The Broad Institute Genomics Platform"/>
            <consortium name="The Broad Institute Genome Sequencing Center for Infectious Disease"/>
            <person name="Wu L."/>
            <person name="Ma J."/>
        </authorList>
    </citation>
    <scope>NUCLEOTIDE SEQUENCE [LARGE SCALE GENOMIC DNA]</scope>
    <source>
        <strain evidence="12">JCM 16002</strain>
    </source>
</reference>
<dbReference type="InterPro" id="IPR042122">
    <property type="entry name" value="Ser_AcTrfase_N_sf"/>
</dbReference>
<feature type="domain" description="Serine acetyltransferase N-terminal" evidence="10">
    <location>
        <begin position="38"/>
        <end position="141"/>
    </location>
</feature>
<sequence length="294" mass="31190">MTRPGKQNGPTLYRVTIELSIENPCVPQTEADSSVRAVWDRLSVDATQSRDEPLIAGLVLDLVDGCDDLGESLARLAASRIATPEIGRHVLEKEIRAILVEQPHVLEAVAADLVVSFERNPAYPNYLVPYLFAKGFLGLQIHRVAHEMWNSGRVMAASFLQSRVSEVFAMDIHPAARVGSGILVDHATGIVVGETCVIGDGVSILQGVTLGGTGNEDGDRHPKIGSGVLLSAGSIVLGNVHVGDCSRVAAGSVVLHQVPPHTTVAGVPARVVRHHADSLVPAEQMDQEIDPGAE</sequence>
<protein>
    <recommendedName>
        <fullName evidence="4">Serine acetyltransferase</fullName>
        <ecNumber evidence="3">2.3.1.30</ecNumber>
    </recommendedName>
</protein>
<evidence type="ECO:0000256" key="7">
    <source>
        <dbReference type="ARBA" id="ARBA00023192"/>
    </source>
</evidence>
<evidence type="ECO:0000256" key="3">
    <source>
        <dbReference type="ARBA" id="ARBA00013266"/>
    </source>
</evidence>
<organism evidence="11 12">
    <name type="scientific">Dietzia cercidiphylli</name>
    <dbReference type="NCBI Taxonomy" id="498199"/>
    <lineage>
        <taxon>Bacteria</taxon>
        <taxon>Bacillati</taxon>
        <taxon>Actinomycetota</taxon>
        <taxon>Actinomycetes</taxon>
        <taxon>Mycobacteriales</taxon>
        <taxon>Dietziaceae</taxon>
        <taxon>Dietzia</taxon>
    </lineage>
</organism>
<dbReference type="EC" id="2.3.1.30" evidence="3"/>
<dbReference type="InterPro" id="IPR045304">
    <property type="entry name" value="LbH_SAT"/>
</dbReference>
<dbReference type="Pfam" id="PF06426">
    <property type="entry name" value="SATase_N"/>
    <property type="match status" value="1"/>
</dbReference>
<evidence type="ECO:0000259" key="10">
    <source>
        <dbReference type="SMART" id="SM00971"/>
    </source>
</evidence>
<name>A0ABN2IU76_9ACTN</name>
<dbReference type="Gene3D" id="2.160.10.10">
    <property type="entry name" value="Hexapeptide repeat proteins"/>
    <property type="match status" value="1"/>
</dbReference>
<evidence type="ECO:0000256" key="9">
    <source>
        <dbReference type="ARBA" id="ARBA00049486"/>
    </source>
</evidence>
<keyword evidence="6" id="KW-0808">Transferase</keyword>
<comment type="pathway">
    <text evidence="1">Amino-acid biosynthesis; L-cysteine biosynthesis; L-cysteine from L-serine: step 1/2.</text>
</comment>
<dbReference type="InterPro" id="IPR011004">
    <property type="entry name" value="Trimer_LpxA-like_sf"/>
</dbReference>
<evidence type="ECO:0000256" key="5">
    <source>
        <dbReference type="ARBA" id="ARBA00022605"/>
    </source>
</evidence>
<dbReference type="SUPFAM" id="SSF51161">
    <property type="entry name" value="Trimeric LpxA-like enzymes"/>
    <property type="match status" value="1"/>
</dbReference>
<proteinExistence type="inferred from homology"/>
<dbReference type="InterPro" id="IPR010493">
    <property type="entry name" value="Ser_AcTrfase_N"/>
</dbReference>
<gene>
    <name evidence="11" type="primary">cysE_1</name>
    <name evidence="11" type="ORF">GCM10009831_21870</name>
</gene>
<dbReference type="InterPro" id="IPR001451">
    <property type="entry name" value="Hexapep"/>
</dbReference>
<dbReference type="PANTHER" id="PTHR42811">
    <property type="entry name" value="SERINE ACETYLTRANSFERASE"/>
    <property type="match status" value="1"/>
</dbReference>
<evidence type="ECO:0000256" key="4">
    <source>
        <dbReference type="ARBA" id="ARBA00018522"/>
    </source>
</evidence>
<evidence type="ECO:0000256" key="8">
    <source>
        <dbReference type="ARBA" id="ARBA00023315"/>
    </source>
</evidence>
<dbReference type="Gene3D" id="1.10.3130.10">
    <property type="entry name" value="serine acetyltransferase, domain 1"/>
    <property type="match status" value="1"/>
</dbReference>
<evidence type="ECO:0000313" key="11">
    <source>
        <dbReference type="EMBL" id="GAA1711842.1"/>
    </source>
</evidence>
<keyword evidence="5" id="KW-0028">Amino-acid biosynthesis</keyword>
<evidence type="ECO:0000313" key="12">
    <source>
        <dbReference type="Proteomes" id="UP001500383"/>
    </source>
</evidence>
<evidence type="ECO:0000256" key="1">
    <source>
        <dbReference type="ARBA" id="ARBA00004876"/>
    </source>
</evidence>
<dbReference type="Proteomes" id="UP001500383">
    <property type="component" value="Unassembled WGS sequence"/>
</dbReference>
<keyword evidence="7" id="KW-0198">Cysteine biosynthesis</keyword>